<evidence type="ECO:0000313" key="1">
    <source>
        <dbReference type="EMBL" id="KKB39072.1"/>
    </source>
</evidence>
<sequence>MKESLGLHETLDAHELLVFKNLCVTKSALMSKLAKDEELQTLLENDAQVGMEQIQQLRGILQAGGATS</sequence>
<dbReference type="EMBL" id="JWIR02000043">
    <property type="protein sequence ID" value="KKB39072.1"/>
    <property type="molecule type" value="Genomic_DNA"/>
</dbReference>
<accession>A0A0F5I1R9</accession>
<dbReference type="AlphaFoldDB" id="A0A0F5I1R9"/>
<proteinExistence type="predicted"/>
<dbReference type="RefSeq" id="WP_039237972.1">
    <property type="nucleotide sequence ID" value="NZ_JWIQ02000069.1"/>
</dbReference>
<gene>
    <name evidence="1" type="ORF">QY95_02512</name>
</gene>
<dbReference type="Proteomes" id="UP000031563">
    <property type="component" value="Unassembled WGS sequence"/>
</dbReference>
<evidence type="ECO:0000313" key="2">
    <source>
        <dbReference type="Proteomes" id="UP000031563"/>
    </source>
</evidence>
<dbReference type="OrthoDB" id="2356617at2"/>
<comment type="caution">
    <text evidence="1">The sequence shown here is derived from an EMBL/GenBank/DDBJ whole genome shotgun (WGS) entry which is preliminary data.</text>
</comment>
<organism evidence="1 2">
    <name type="scientific">Bacillus thermotolerans</name>
    <name type="common">Quasibacillus thermotolerans</name>
    <dbReference type="NCBI Taxonomy" id="1221996"/>
    <lineage>
        <taxon>Bacteria</taxon>
        <taxon>Bacillati</taxon>
        <taxon>Bacillota</taxon>
        <taxon>Bacilli</taxon>
        <taxon>Bacillales</taxon>
        <taxon>Bacillaceae</taxon>
        <taxon>Bacillus</taxon>
    </lineage>
</organism>
<accession>A0A0F5HMY0</accession>
<keyword evidence="2" id="KW-1185">Reference proteome</keyword>
<name>A0A0F5I1R9_BACTR</name>
<dbReference type="STRING" id="1221996.QY95_02512"/>
<protein>
    <submittedName>
        <fullName evidence="1">Spore coat protein F</fullName>
    </submittedName>
</protein>
<reference evidence="1" key="1">
    <citation type="submission" date="2015-02" db="EMBL/GenBank/DDBJ databases">
        <title>Genome Assembly of Bacillaceae bacterium MTCC 8252.</title>
        <authorList>
            <person name="Verma A."/>
            <person name="Khatri I."/>
            <person name="Mual P."/>
            <person name="Subramanian S."/>
            <person name="Krishnamurthi S."/>
        </authorList>
    </citation>
    <scope>NUCLEOTIDE SEQUENCE [LARGE SCALE GENOMIC DNA]</scope>
    <source>
        <strain evidence="1">MTCC 8252</strain>
    </source>
</reference>